<keyword evidence="1" id="KW-0732">Signal</keyword>
<evidence type="ECO:0000313" key="2">
    <source>
        <dbReference type="EMBL" id="VFU66363.1"/>
    </source>
</evidence>
<dbReference type="GO" id="GO:0009982">
    <property type="term" value="F:pseudouridine synthase activity"/>
    <property type="evidence" value="ECO:0007669"/>
    <property type="project" value="InterPro"/>
</dbReference>
<feature type="signal peptide" evidence="1">
    <location>
        <begin position="1"/>
        <end position="19"/>
    </location>
</feature>
<evidence type="ECO:0000256" key="1">
    <source>
        <dbReference type="SAM" id="SignalP"/>
    </source>
</evidence>
<name>A0A6N2NGQ4_SALVM</name>
<proteinExistence type="predicted"/>
<feature type="chain" id="PRO_5026850984" evidence="1">
    <location>
        <begin position="20"/>
        <end position="105"/>
    </location>
</feature>
<reference evidence="2" key="1">
    <citation type="submission" date="2019-03" db="EMBL/GenBank/DDBJ databases">
        <authorList>
            <person name="Mank J."/>
            <person name="Almeida P."/>
        </authorList>
    </citation>
    <scope>NUCLEOTIDE SEQUENCE</scope>
    <source>
        <strain evidence="2">78183</strain>
    </source>
</reference>
<protein>
    <submittedName>
        <fullName evidence="2">Uncharacterized protein</fullName>
    </submittedName>
</protein>
<sequence>MKKLFNLAMFQILWFRSEAETDPILNFSGFSLVLKEIQNSRCGRTDKGVSAVGKTLFQAKARTKDVWVIREEERDSTVKLFDQLFWAESRDTDTNNSYLPTRCLD</sequence>
<dbReference type="GO" id="GO:0003723">
    <property type="term" value="F:RNA binding"/>
    <property type="evidence" value="ECO:0007669"/>
    <property type="project" value="InterPro"/>
</dbReference>
<dbReference type="Gene3D" id="3.30.70.580">
    <property type="entry name" value="Pseudouridine synthase I, catalytic domain, N-terminal subdomain"/>
    <property type="match status" value="1"/>
</dbReference>
<gene>
    <name evidence="2" type="ORF">SVIM_LOCUS515112</name>
</gene>
<accession>A0A6N2NGQ4</accession>
<dbReference type="InterPro" id="IPR020094">
    <property type="entry name" value="TruA/RsuA/RluB/E/F_N"/>
</dbReference>
<organism evidence="2">
    <name type="scientific">Salix viminalis</name>
    <name type="common">Common osier</name>
    <name type="synonym">Basket willow</name>
    <dbReference type="NCBI Taxonomy" id="40686"/>
    <lineage>
        <taxon>Eukaryota</taxon>
        <taxon>Viridiplantae</taxon>
        <taxon>Streptophyta</taxon>
        <taxon>Embryophyta</taxon>
        <taxon>Tracheophyta</taxon>
        <taxon>Spermatophyta</taxon>
        <taxon>Magnoliopsida</taxon>
        <taxon>eudicotyledons</taxon>
        <taxon>Gunneridae</taxon>
        <taxon>Pentapetalae</taxon>
        <taxon>rosids</taxon>
        <taxon>fabids</taxon>
        <taxon>Malpighiales</taxon>
        <taxon>Salicaceae</taxon>
        <taxon>Saliceae</taxon>
        <taxon>Salix</taxon>
    </lineage>
</organism>
<dbReference type="EMBL" id="CAADRP010002351">
    <property type="protein sequence ID" value="VFU66363.1"/>
    <property type="molecule type" value="Genomic_DNA"/>
</dbReference>
<dbReference type="AlphaFoldDB" id="A0A6N2NGQ4"/>